<protein>
    <submittedName>
        <fullName evidence="11">MFS transporter</fullName>
    </submittedName>
</protein>
<keyword evidence="4 9" id="KW-0812">Transmembrane</keyword>
<evidence type="ECO:0000256" key="2">
    <source>
        <dbReference type="ARBA" id="ARBA00022448"/>
    </source>
</evidence>
<reference evidence="12" key="1">
    <citation type="journal article" date="2019" name="Int. J. Syst. Evol. Microbiol.">
        <title>The Global Catalogue of Microorganisms (GCM) 10K type strain sequencing project: providing services to taxonomists for standard genome sequencing and annotation.</title>
        <authorList>
            <consortium name="The Broad Institute Genomics Platform"/>
            <consortium name="The Broad Institute Genome Sequencing Center for Infectious Disease"/>
            <person name="Wu L."/>
            <person name="Ma J."/>
        </authorList>
    </citation>
    <scope>NUCLEOTIDE SEQUENCE [LARGE SCALE GENOMIC DNA]</scope>
    <source>
        <strain evidence="12">JCM 4586</strain>
    </source>
</reference>
<evidence type="ECO:0000256" key="6">
    <source>
        <dbReference type="ARBA" id="ARBA00023136"/>
    </source>
</evidence>
<gene>
    <name evidence="11" type="ORF">GCM10010324_15150</name>
</gene>
<dbReference type="Proteomes" id="UP000659223">
    <property type="component" value="Unassembled WGS sequence"/>
</dbReference>
<organism evidence="11 12">
    <name type="scientific">Streptomyces hiroshimensis</name>
    <dbReference type="NCBI Taxonomy" id="66424"/>
    <lineage>
        <taxon>Bacteria</taxon>
        <taxon>Bacillati</taxon>
        <taxon>Actinomycetota</taxon>
        <taxon>Actinomycetes</taxon>
        <taxon>Kitasatosporales</taxon>
        <taxon>Streptomycetaceae</taxon>
        <taxon>Streptomyces</taxon>
    </lineage>
</organism>
<feature type="transmembrane region" description="Helical" evidence="9">
    <location>
        <begin position="129"/>
        <end position="147"/>
    </location>
</feature>
<feature type="transmembrane region" description="Helical" evidence="9">
    <location>
        <begin position="252"/>
        <end position="269"/>
    </location>
</feature>
<dbReference type="RefSeq" id="WP_190020795.1">
    <property type="nucleotide sequence ID" value="NZ_BMUT01000002.1"/>
</dbReference>
<feature type="transmembrane region" description="Helical" evidence="9">
    <location>
        <begin position="414"/>
        <end position="439"/>
    </location>
</feature>
<keyword evidence="12" id="KW-1185">Reference proteome</keyword>
<dbReference type="EMBL" id="BMUT01000002">
    <property type="protein sequence ID" value="GGX70994.1"/>
    <property type="molecule type" value="Genomic_DNA"/>
</dbReference>
<comment type="caution">
    <text evidence="11">The sequence shown here is derived from an EMBL/GenBank/DDBJ whole genome shotgun (WGS) entry which is preliminary data.</text>
</comment>
<keyword evidence="6 9" id="KW-0472">Membrane</keyword>
<evidence type="ECO:0000256" key="4">
    <source>
        <dbReference type="ARBA" id="ARBA00022692"/>
    </source>
</evidence>
<dbReference type="PANTHER" id="PTHR42718">
    <property type="entry name" value="MAJOR FACILITATOR SUPERFAMILY MULTIDRUG TRANSPORTER MFSC"/>
    <property type="match status" value="1"/>
</dbReference>
<keyword evidence="2" id="KW-0813">Transport</keyword>
<keyword evidence="7" id="KW-0046">Antibiotic resistance</keyword>
<evidence type="ECO:0000256" key="3">
    <source>
        <dbReference type="ARBA" id="ARBA00022475"/>
    </source>
</evidence>
<dbReference type="CDD" id="cd17321">
    <property type="entry name" value="MFS_MMR_MDR_like"/>
    <property type="match status" value="1"/>
</dbReference>
<keyword evidence="5 9" id="KW-1133">Transmembrane helix</keyword>
<dbReference type="PROSITE" id="PS00216">
    <property type="entry name" value="SUGAR_TRANSPORT_1"/>
    <property type="match status" value="1"/>
</dbReference>
<dbReference type="SUPFAM" id="SSF103473">
    <property type="entry name" value="MFS general substrate transporter"/>
    <property type="match status" value="1"/>
</dbReference>
<dbReference type="InterPro" id="IPR036259">
    <property type="entry name" value="MFS_trans_sf"/>
</dbReference>
<feature type="transmembrane region" description="Helical" evidence="9">
    <location>
        <begin position="159"/>
        <end position="180"/>
    </location>
</feature>
<feature type="transmembrane region" description="Helical" evidence="9">
    <location>
        <begin position="459"/>
        <end position="483"/>
    </location>
</feature>
<dbReference type="InterPro" id="IPR005829">
    <property type="entry name" value="Sugar_transporter_CS"/>
</dbReference>
<feature type="domain" description="Major facilitator superfamily (MFS) profile" evidence="10">
    <location>
        <begin position="34"/>
        <end position="487"/>
    </location>
</feature>
<dbReference type="Gene3D" id="1.20.1720.10">
    <property type="entry name" value="Multidrug resistance protein D"/>
    <property type="match status" value="1"/>
</dbReference>
<evidence type="ECO:0000313" key="11">
    <source>
        <dbReference type="EMBL" id="GGX70994.1"/>
    </source>
</evidence>
<evidence type="ECO:0000256" key="1">
    <source>
        <dbReference type="ARBA" id="ARBA00004651"/>
    </source>
</evidence>
<feature type="transmembrane region" description="Helical" evidence="9">
    <location>
        <begin position="33"/>
        <end position="58"/>
    </location>
</feature>
<evidence type="ECO:0000259" key="10">
    <source>
        <dbReference type="PROSITE" id="PS50850"/>
    </source>
</evidence>
<evidence type="ECO:0000256" key="8">
    <source>
        <dbReference type="SAM" id="MobiDB-lite"/>
    </source>
</evidence>
<dbReference type="PRINTS" id="PR01036">
    <property type="entry name" value="TCRTETB"/>
</dbReference>
<dbReference type="Gene3D" id="1.20.1250.20">
    <property type="entry name" value="MFS general substrate transporter like domains"/>
    <property type="match status" value="1"/>
</dbReference>
<feature type="transmembrane region" description="Helical" evidence="9">
    <location>
        <begin position="70"/>
        <end position="88"/>
    </location>
</feature>
<feature type="transmembrane region" description="Helical" evidence="9">
    <location>
        <begin position="354"/>
        <end position="373"/>
    </location>
</feature>
<evidence type="ECO:0000256" key="5">
    <source>
        <dbReference type="ARBA" id="ARBA00022989"/>
    </source>
</evidence>
<keyword evidence="3" id="KW-1003">Cell membrane</keyword>
<feature type="transmembrane region" description="Helical" evidence="9">
    <location>
        <begin position="325"/>
        <end position="342"/>
    </location>
</feature>
<feature type="transmembrane region" description="Helical" evidence="9">
    <location>
        <begin position="192"/>
        <end position="210"/>
    </location>
</feature>
<dbReference type="Pfam" id="PF07690">
    <property type="entry name" value="MFS_1"/>
    <property type="match status" value="1"/>
</dbReference>
<evidence type="ECO:0000256" key="9">
    <source>
        <dbReference type="SAM" id="Phobius"/>
    </source>
</evidence>
<feature type="region of interest" description="Disordered" evidence="8">
    <location>
        <begin position="1"/>
        <end position="25"/>
    </location>
</feature>
<feature type="transmembrane region" description="Helical" evidence="9">
    <location>
        <begin position="290"/>
        <end position="313"/>
    </location>
</feature>
<feature type="transmembrane region" description="Helical" evidence="9">
    <location>
        <begin position="379"/>
        <end position="402"/>
    </location>
</feature>
<dbReference type="InterPro" id="IPR020846">
    <property type="entry name" value="MFS_dom"/>
</dbReference>
<dbReference type="PROSITE" id="PS50850">
    <property type="entry name" value="MFS"/>
    <property type="match status" value="1"/>
</dbReference>
<evidence type="ECO:0000313" key="12">
    <source>
        <dbReference type="Proteomes" id="UP000659223"/>
    </source>
</evidence>
<evidence type="ECO:0000256" key="7">
    <source>
        <dbReference type="ARBA" id="ARBA00023251"/>
    </source>
</evidence>
<name>A0ABQ2Y914_9ACTN</name>
<proteinExistence type="predicted"/>
<feature type="transmembrane region" description="Helical" evidence="9">
    <location>
        <begin position="100"/>
        <end position="123"/>
    </location>
</feature>
<dbReference type="PANTHER" id="PTHR42718:SF46">
    <property type="entry name" value="BLR6921 PROTEIN"/>
    <property type="match status" value="1"/>
</dbReference>
<feature type="transmembrane region" description="Helical" evidence="9">
    <location>
        <begin position="222"/>
        <end position="240"/>
    </location>
</feature>
<dbReference type="InterPro" id="IPR011701">
    <property type="entry name" value="MFS"/>
</dbReference>
<accession>A0ABQ2Y914</accession>
<sequence>MAIDSPSRTTPPRTSPAGAATAAGPGMSARDKLVLLVLCAAQFIVALDFSILNVALPVLGDDLGMGQADLQWAVTAFALPSGGFLLLSGRIADLYGRRRVFLAGLALFTASSVLATLAWAPAVFLAGRALQGLGAAVIVPTGMSLLTTTFAEGPQRERALGISSTLLSLGFTIGMVLGGVMTDTLGWRSTMGLLAVAGLGILALAPGLLAESRPAERPRIDIPGAVTVTGGLLALIYGLSTAAQRGFGGADVLVSLVLGVALLVAFVVVESRAAQPLVSLPMLRRPTVAWGNLAGLITFAMMSSVVFLLTLYLQEVLELSAFRTGLVFGVQGVFAVVAGMTAPKIIARFGTRTTLLAGLAVQAVFTAALLALGQDSSGAWLALVAASVACVGHLWAIVAYGVTATSGLPDTEQGLATGLVTSSQQVGLTIGIPLLSAVASARTAALSEGGSGFAAATLGGIRVGLGVDALIVAVVAAAVAVGLRKRRAA</sequence>
<comment type="subcellular location">
    <subcellularLocation>
        <location evidence="1">Cell membrane</location>
        <topology evidence="1">Multi-pass membrane protein</topology>
    </subcellularLocation>
</comment>